<dbReference type="PANTHER" id="PTHR42085">
    <property type="entry name" value="F-BOX DOMAIN-CONTAINING PROTEIN"/>
    <property type="match status" value="1"/>
</dbReference>
<dbReference type="HOGENOM" id="CLU_776408_0_0_1"/>
<dbReference type="OMA" id="IHIERKG"/>
<dbReference type="PANTHER" id="PTHR42085:SF2">
    <property type="entry name" value="F-BOX DOMAIN-CONTAINING PROTEIN"/>
    <property type="match status" value="1"/>
</dbReference>
<sequence length="349" mass="39740">MAKQREALSLGTMERMLGYKVAVLDGPDERQQWFYSDLTPVPETVYERTRKELDDYQKRNEILDHKGLSRKNNFPPSFTKAIEHGQDVIHIERKGILGLYSFTAYIQYGFGFDLALVLTESEALKFRNTASNNAGKSLTPILPQELRDIIYDFSLPYGKWQKHDADNEFDTSTFLTGLGDPSGFYFPLSNSLAILAVNKQIRTEALPLAYQNTLFHLDDIDDFLRFGMAIGSIGRENVRSLEFAWESRADFSTQSPSDSGEEELLGRLPLIHASRCVKLLKEFTKLRILRLWFDSDILNYLPLKNFKTDLGICGLCSLRGMERVDILGLDIDPTACPIAKWLKDTLESS</sequence>
<dbReference type="EMBL" id="DS995708">
    <property type="protein sequence ID" value="EEQ35494.1"/>
    <property type="molecule type" value="Genomic_DNA"/>
</dbReference>
<dbReference type="AlphaFoldDB" id="C5G041"/>
<gene>
    <name evidence="1" type="ORF">MCYG_08313</name>
</gene>
<dbReference type="GeneID" id="9227317"/>
<reference evidence="2" key="1">
    <citation type="journal article" date="2012" name="MBio">
        <title>Comparative genome analysis of Trichophyton rubrum and related dermatophytes reveals candidate genes involved in infection.</title>
        <authorList>
            <person name="Martinez D.A."/>
            <person name="Oliver B.G."/>
            <person name="Graeser Y."/>
            <person name="Goldberg J.M."/>
            <person name="Li W."/>
            <person name="Martinez-Rossi N.M."/>
            <person name="Monod M."/>
            <person name="Shelest E."/>
            <person name="Barton R.C."/>
            <person name="Birch E."/>
            <person name="Brakhage A.A."/>
            <person name="Chen Z."/>
            <person name="Gurr S.J."/>
            <person name="Heiman D."/>
            <person name="Heitman J."/>
            <person name="Kosti I."/>
            <person name="Rossi A."/>
            <person name="Saif S."/>
            <person name="Samalova M."/>
            <person name="Saunders C.W."/>
            <person name="Shea T."/>
            <person name="Summerbell R.C."/>
            <person name="Xu J."/>
            <person name="Young S."/>
            <person name="Zeng Q."/>
            <person name="Birren B.W."/>
            <person name="Cuomo C.A."/>
            <person name="White T.C."/>
        </authorList>
    </citation>
    <scope>NUCLEOTIDE SEQUENCE [LARGE SCALE GENOMIC DNA]</scope>
    <source>
        <strain evidence="2">ATCC MYA-4605 / CBS 113480</strain>
    </source>
</reference>
<protein>
    <submittedName>
        <fullName evidence="1">Uncharacterized protein</fullName>
    </submittedName>
</protein>
<keyword evidence="2" id="KW-1185">Reference proteome</keyword>
<name>C5G041_ARTOC</name>
<dbReference type="Proteomes" id="UP000002035">
    <property type="component" value="Unassembled WGS sequence"/>
</dbReference>
<dbReference type="eggNOG" id="ENOG502SI8T">
    <property type="taxonomic scope" value="Eukaryota"/>
</dbReference>
<proteinExistence type="predicted"/>
<dbReference type="VEuPathDB" id="FungiDB:MCYG_08313"/>
<evidence type="ECO:0000313" key="1">
    <source>
        <dbReference type="EMBL" id="EEQ35494.1"/>
    </source>
</evidence>
<dbReference type="OrthoDB" id="5413827at2759"/>
<dbReference type="RefSeq" id="XP_002843230.1">
    <property type="nucleotide sequence ID" value="XM_002843184.1"/>
</dbReference>
<dbReference type="InterPro" id="IPR038883">
    <property type="entry name" value="AN11006-like"/>
</dbReference>
<accession>C5G041</accession>
<organism evidence="1 2">
    <name type="scientific">Arthroderma otae (strain ATCC MYA-4605 / CBS 113480)</name>
    <name type="common">Microsporum canis</name>
    <dbReference type="NCBI Taxonomy" id="554155"/>
    <lineage>
        <taxon>Eukaryota</taxon>
        <taxon>Fungi</taxon>
        <taxon>Dikarya</taxon>
        <taxon>Ascomycota</taxon>
        <taxon>Pezizomycotina</taxon>
        <taxon>Eurotiomycetes</taxon>
        <taxon>Eurotiomycetidae</taxon>
        <taxon>Onygenales</taxon>
        <taxon>Arthrodermataceae</taxon>
        <taxon>Microsporum</taxon>
    </lineage>
</organism>
<evidence type="ECO:0000313" key="2">
    <source>
        <dbReference type="Proteomes" id="UP000002035"/>
    </source>
</evidence>